<feature type="transmembrane region" description="Helical" evidence="1">
    <location>
        <begin position="6"/>
        <end position="25"/>
    </location>
</feature>
<evidence type="ECO:0000256" key="1">
    <source>
        <dbReference type="SAM" id="Phobius"/>
    </source>
</evidence>
<dbReference type="Pfam" id="PF10066">
    <property type="entry name" value="DUF2304"/>
    <property type="match status" value="1"/>
</dbReference>
<dbReference type="RefSeq" id="WP_016454875.1">
    <property type="nucleotide sequence ID" value="NZ_KE150269.1"/>
</dbReference>
<keyword evidence="1" id="KW-0812">Transmembrane</keyword>
<comment type="caution">
    <text evidence="2">The sequence shown here is derived from an EMBL/GenBank/DDBJ whole genome shotgun (WGS) entry which is preliminary data.</text>
</comment>
<dbReference type="EMBL" id="AGZR01000001">
    <property type="protein sequence ID" value="EPD33979.1"/>
    <property type="molecule type" value="Genomic_DNA"/>
</dbReference>
<dbReference type="HOGENOM" id="CLU_140283_0_0_11"/>
<keyword evidence="1" id="KW-1133">Transmembrane helix</keyword>
<sequence>MGSQIVIQIVLIAALVFLMFALFNTRAGARPQAIRRLSYLLLLVVAIFAVIFPGAVSWLASLVGVGRGTDLVVYILVLMLISHLISSRSSSAKQNQRFTELARYIAINEAEPAEEAGRRLSGK</sequence>
<gene>
    <name evidence="2" type="ORF">HMPREF9306_00012</name>
</gene>
<dbReference type="Proteomes" id="UP000014417">
    <property type="component" value="Unassembled WGS sequence"/>
</dbReference>
<evidence type="ECO:0008006" key="4">
    <source>
        <dbReference type="Google" id="ProtNLM"/>
    </source>
</evidence>
<keyword evidence="3" id="KW-1185">Reference proteome</keyword>
<name>S2X1S9_9ACTN</name>
<protein>
    <recommendedName>
        <fullName evidence="4">DUF2304 domain-containing protein</fullName>
    </recommendedName>
</protein>
<dbReference type="STRING" id="883161.HMPREF9306_00012"/>
<keyword evidence="1" id="KW-0472">Membrane</keyword>
<dbReference type="InterPro" id="IPR019277">
    <property type="entry name" value="DUF2304"/>
</dbReference>
<dbReference type="AlphaFoldDB" id="S2X1S9"/>
<reference evidence="2 3" key="1">
    <citation type="submission" date="2013-04" db="EMBL/GenBank/DDBJ databases">
        <title>The Genome Sequence of Propionimicrobium lymphophilum ACS-093-V-SCH5.</title>
        <authorList>
            <consortium name="The Broad Institute Genomics Platform"/>
            <person name="Earl A."/>
            <person name="Ward D."/>
            <person name="Feldgarden M."/>
            <person name="Gevers D."/>
            <person name="Saerens B."/>
            <person name="Vaneechoutte M."/>
            <person name="Walker B."/>
            <person name="Young S."/>
            <person name="Zeng Q."/>
            <person name="Gargeya S."/>
            <person name="Fitzgerald M."/>
            <person name="Haas B."/>
            <person name="Abouelleil A."/>
            <person name="Allen A.W."/>
            <person name="Alvarado L."/>
            <person name="Arachchi H.M."/>
            <person name="Berlin A.M."/>
            <person name="Chapman S.B."/>
            <person name="Gainer-Dewar J."/>
            <person name="Goldberg J."/>
            <person name="Griggs A."/>
            <person name="Gujja S."/>
            <person name="Hansen M."/>
            <person name="Howarth C."/>
            <person name="Imamovic A."/>
            <person name="Ireland A."/>
            <person name="Larimer J."/>
            <person name="McCowan C."/>
            <person name="Murphy C."/>
            <person name="Pearson M."/>
            <person name="Poon T.W."/>
            <person name="Priest M."/>
            <person name="Roberts A."/>
            <person name="Saif S."/>
            <person name="Shea T."/>
            <person name="Sisk P."/>
            <person name="Sykes S."/>
            <person name="Wortman J."/>
            <person name="Nusbaum C."/>
            <person name="Birren B."/>
        </authorList>
    </citation>
    <scope>NUCLEOTIDE SEQUENCE [LARGE SCALE GENOMIC DNA]</scope>
    <source>
        <strain evidence="2 3">ACS-093-V-SCH5</strain>
    </source>
</reference>
<accession>S2X1S9</accession>
<evidence type="ECO:0000313" key="3">
    <source>
        <dbReference type="Proteomes" id="UP000014417"/>
    </source>
</evidence>
<feature type="transmembrane region" description="Helical" evidence="1">
    <location>
        <begin position="71"/>
        <end position="87"/>
    </location>
</feature>
<evidence type="ECO:0000313" key="2">
    <source>
        <dbReference type="EMBL" id="EPD33979.1"/>
    </source>
</evidence>
<feature type="transmembrane region" description="Helical" evidence="1">
    <location>
        <begin position="37"/>
        <end position="59"/>
    </location>
</feature>
<proteinExistence type="predicted"/>
<organism evidence="2 3">
    <name type="scientific">Propionimicrobium lymphophilum ACS-093-V-SCH5</name>
    <dbReference type="NCBI Taxonomy" id="883161"/>
    <lineage>
        <taxon>Bacteria</taxon>
        <taxon>Bacillati</taxon>
        <taxon>Actinomycetota</taxon>
        <taxon>Actinomycetes</taxon>
        <taxon>Propionibacteriales</taxon>
        <taxon>Propionibacteriaceae</taxon>
        <taxon>Propionimicrobium</taxon>
    </lineage>
</organism>